<proteinExistence type="predicted"/>
<gene>
    <name evidence="1" type="ORF">AYI68_g7286</name>
</gene>
<dbReference type="AlphaFoldDB" id="A0A1R0GP55"/>
<comment type="caution">
    <text evidence="1">The sequence shown here is derived from an EMBL/GenBank/DDBJ whole genome shotgun (WGS) entry which is preliminary data.</text>
</comment>
<name>A0A1R0GP55_9FUNG</name>
<reference evidence="1 2" key="1">
    <citation type="journal article" date="2016" name="Mol. Biol. Evol.">
        <title>Genome-Wide Survey of Gut Fungi (Harpellales) Reveals the First Horizontally Transferred Ubiquitin Gene from a Mosquito Host.</title>
        <authorList>
            <person name="Wang Y."/>
            <person name="White M.M."/>
            <person name="Kvist S."/>
            <person name="Moncalvo J.M."/>
        </authorList>
    </citation>
    <scope>NUCLEOTIDE SEQUENCE [LARGE SCALE GENOMIC DNA]</scope>
    <source>
        <strain evidence="1 2">ALG-7-W6</strain>
    </source>
</reference>
<accession>A0A1R0GP55</accession>
<protein>
    <submittedName>
        <fullName evidence="1">Uncharacterized protein</fullName>
    </submittedName>
</protein>
<sequence length="109" mass="11854">MVLYCFVSGVVVFMDDDSAYGSSRIGREFQRAQSNSDIYWPGSIDTVGCSNQPHIAYQRSSTEGTGSALDHKPHKGEIALFRVGSPNNPGYVPVLAQHQSQPSCCIDSK</sequence>
<organism evidence="1 2">
    <name type="scientific">Smittium mucronatum</name>
    <dbReference type="NCBI Taxonomy" id="133383"/>
    <lineage>
        <taxon>Eukaryota</taxon>
        <taxon>Fungi</taxon>
        <taxon>Fungi incertae sedis</taxon>
        <taxon>Zoopagomycota</taxon>
        <taxon>Kickxellomycotina</taxon>
        <taxon>Harpellomycetes</taxon>
        <taxon>Harpellales</taxon>
        <taxon>Legeriomycetaceae</taxon>
        <taxon>Smittium</taxon>
    </lineage>
</organism>
<keyword evidence="2" id="KW-1185">Reference proteome</keyword>
<dbReference type="EMBL" id="LSSL01005799">
    <property type="protein sequence ID" value="OLY78659.1"/>
    <property type="molecule type" value="Genomic_DNA"/>
</dbReference>
<evidence type="ECO:0000313" key="1">
    <source>
        <dbReference type="EMBL" id="OLY78659.1"/>
    </source>
</evidence>
<evidence type="ECO:0000313" key="2">
    <source>
        <dbReference type="Proteomes" id="UP000187455"/>
    </source>
</evidence>
<dbReference type="Proteomes" id="UP000187455">
    <property type="component" value="Unassembled WGS sequence"/>
</dbReference>